<dbReference type="EMBL" id="CAJNOW010013324">
    <property type="protein sequence ID" value="CAF1619892.1"/>
    <property type="molecule type" value="Genomic_DNA"/>
</dbReference>
<dbReference type="CDD" id="cd02961">
    <property type="entry name" value="PDI_a_family"/>
    <property type="match status" value="1"/>
</dbReference>
<dbReference type="GO" id="GO:0003756">
    <property type="term" value="F:protein disulfide isomerase activity"/>
    <property type="evidence" value="ECO:0007669"/>
    <property type="project" value="TreeGrafter"/>
</dbReference>
<dbReference type="InterPro" id="IPR042568">
    <property type="entry name" value="QSOX_FAD-bd_sf"/>
</dbReference>
<feature type="domain" description="ERV/ALR sulfhydryl oxidase" evidence="9">
    <location>
        <begin position="556"/>
        <end position="665"/>
    </location>
</feature>
<evidence type="ECO:0000313" key="12">
    <source>
        <dbReference type="EMBL" id="CAF3926421.1"/>
    </source>
</evidence>
<keyword evidence="3 8" id="KW-0732">Signal</keyword>
<dbReference type="EMBL" id="CAJOBF010004829">
    <property type="protein sequence ID" value="CAF4154262.1"/>
    <property type="molecule type" value="Genomic_DNA"/>
</dbReference>
<dbReference type="PANTHER" id="PTHR22897">
    <property type="entry name" value="QUIESCIN Q6-RELATED SULFHYDRYL OXIDASE"/>
    <property type="match status" value="1"/>
</dbReference>
<evidence type="ECO:0000313" key="10">
    <source>
        <dbReference type="EMBL" id="CAF1619892.1"/>
    </source>
</evidence>
<protein>
    <recommendedName>
        <fullName evidence="7">Sulfhydryl oxidase</fullName>
        <ecNumber evidence="7">1.8.3.2</ecNumber>
    </recommendedName>
</protein>
<evidence type="ECO:0000256" key="2">
    <source>
        <dbReference type="ARBA" id="ARBA00022630"/>
    </source>
</evidence>
<dbReference type="Gene3D" id="2.70.220.10">
    <property type="entry name" value="Ganglioside GM2 activator"/>
    <property type="match status" value="1"/>
</dbReference>
<comment type="catalytic activity">
    <reaction evidence="7">
        <text>2 R'C(R)SH + O2 = R'C(R)S-S(R)CR' + H2O2</text>
        <dbReference type="Rhea" id="RHEA:17357"/>
        <dbReference type="ChEBI" id="CHEBI:15379"/>
        <dbReference type="ChEBI" id="CHEBI:16240"/>
        <dbReference type="ChEBI" id="CHEBI:16520"/>
        <dbReference type="ChEBI" id="CHEBI:17412"/>
        <dbReference type="EC" id="1.8.3.2"/>
    </reaction>
</comment>
<dbReference type="Proteomes" id="UP000663842">
    <property type="component" value="Unassembled WGS sequence"/>
</dbReference>
<dbReference type="EMBL" id="CAJOBG010004611">
    <property type="protein sequence ID" value="CAF4118476.1"/>
    <property type="molecule type" value="Genomic_DNA"/>
</dbReference>
<evidence type="ECO:0000313" key="11">
    <source>
        <dbReference type="EMBL" id="CAF3904116.1"/>
    </source>
</evidence>
<keyword evidence="7" id="KW-0472">Membrane</keyword>
<dbReference type="OrthoDB" id="59470at2759"/>
<evidence type="ECO:0000313" key="15">
    <source>
        <dbReference type="Proteomes" id="UP000663834"/>
    </source>
</evidence>
<dbReference type="Proteomes" id="UP000681967">
    <property type="component" value="Unassembled WGS sequence"/>
</dbReference>
<keyword evidence="7" id="KW-1133">Transmembrane helix</keyword>
<evidence type="ECO:0000313" key="16">
    <source>
        <dbReference type="Proteomes" id="UP000663866"/>
    </source>
</evidence>
<keyword evidence="16" id="KW-1185">Reference proteome</keyword>
<dbReference type="Gene3D" id="3.40.30.10">
    <property type="entry name" value="Glutaredoxin"/>
    <property type="match status" value="1"/>
</dbReference>
<sequence length="741" mass="84624">MLSNSSIIIFMCLIAYTCSQTYTSLGYADCGSKNVQIRRLSYTPMPIIHPGTGKLSLAISATENIRGVVKANLTIIRIVSGIRLPIGCYVHNGANVGSCSYNDLCTLLKNLINHDKDTCPPHLAVHGIDCECPLNIVTNDLDIDMDLTVPVAPDTLSWISVGDFDVRLRASIGSISGCYDLKFAMLCSYFYLSIVFLVFSSSWTSHVAHGEEWSWSNTRHLIRSNWTSSLKANTNTSKINHSVWFIFYYLNYCSVCKKYQSYWEVTGEYAAGWSKYIKIGAYNCASESPTENDICHDKGYPQWRIYCPATNSTQLTFDSGRRNANTKPEDFLVWSLKKMNKIAHECYGKSWPIRDVIQPRTIKDLNKIIPRRVKQFQLFATDDILPYSLYVLNNSKTVYREPIYRLNTQNPITPGTGIWKGMRNNDGQITLEQIDSTNIVDKVVLNRNIIAATDTYAEKRIGSLKPTLTDVDSAATWMIKKDLHRKLPTTFEAVKAWLNVLHMYYPGSETMNNFLSNLIEFMNNRTTLSSQELKHYINSISTIKLPNIKYDHCNGSDSSKRGYPCSLWVLFHSMTVKQAILAENNKLPSNVQPTDMIISIREFIRNFFLCAECVQHFLTGTENAENEINSFRENVLYLWRGHNRVNKALRGEVESNDPVWPKVPYPIKQQCGSCVLRVDENGEALEYDENETYNYLKDFYNLQNLSNQKTTATKTNTATQYQCNHLLSLLILFLFMFYIIF</sequence>
<dbReference type="SUPFAM" id="SSF63707">
    <property type="entry name" value="Ganglioside M2 (gm2) activator"/>
    <property type="match status" value="1"/>
</dbReference>
<dbReference type="EMBL" id="CAJOBH010002857">
    <property type="protein sequence ID" value="CAF3926421.1"/>
    <property type="molecule type" value="Genomic_DNA"/>
</dbReference>
<dbReference type="InterPro" id="IPR036249">
    <property type="entry name" value="Thioredoxin-like_sf"/>
</dbReference>
<dbReference type="Proteomes" id="UP000681720">
    <property type="component" value="Unassembled WGS sequence"/>
</dbReference>
<keyword evidence="7" id="KW-0812">Transmembrane</keyword>
<dbReference type="Proteomes" id="UP000663834">
    <property type="component" value="Unassembled WGS sequence"/>
</dbReference>
<keyword evidence="5 7" id="KW-0560">Oxidoreductase</keyword>
<accession>A0A816C7U2</accession>
<feature type="chain" id="PRO_5035609704" description="Sulfhydryl oxidase" evidence="8">
    <location>
        <begin position="20"/>
        <end position="741"/>
    </location>
</feature>
<evidence type="ECO:0000313" key="14">
    <source>
        <dbReference type="EMBL" id="CAF4154262.1"/>
    </source>
</evidence>
<dbReference type="GO" id="GO:0005615">
    <property type="term" value="C:extracellular space"/>
    <property type="evidence" value="ECO:0007669"/>
    <property type="project" value="TreeGrafter"/>
</dbReference>
<dbReference type="SUPFAM" id="SSF69000">
    <property type="entry name" value="FAD-dependent thiol oxidase"/>
    <property type="match status" value="1"/>
</dbReference>
<dbReference type="Gene3D" id="1.20.120.310">
    <property type="entry name" value="ERV/ALR sulfhydryl oxidase domain"/>
    <property type="match status" value="1"/>
</dbReference>
<organism evidence="10 15">
    <name type="scientific">Rotaria magnacalcarata</name>
    <dbReference type="NCBI Taxonomy" id="392030"/>
    <lineage>
        <taxon>Eukaryota</taxon>
        <taxon>Metazoa</taxon>
        <taxon>Spiralia</taxon>
        <taxon>Gnathifera</taxon>
        <taxon>Rotifera</taxon>
        <taxon>Eurotatoria</taxon>
        <taxon>Bdelloidea</taxon>
        <taxon>Philodinida</taxon>
        <taxon>Philodinidae</taxon>
        <taxon>Rotaria</taxon>
    </lineage>
</organism>
<evidence type="ECO:0000256" key="1">
    <source>
        <dbReference type="ARBA" id="ARBA00001974"/>
    </source>
</evidence>
<dbReference type="InterPro" id="IPR036774">
    <property type="entry name" value="ERV/ALR_sulphydryl_oxid_sf"/>
</dbReference>
<dbReference type="Pfam" id="PF04777">
    <property type="entry name" value="Evr1_Alr"/>
    <property type="match status" value="1"/>
</dbReference>
<dbReference type="GO" id="GO:0000139">
    <property type="term" value="C:Golgi membrane"/>
    <property type="evidence" value="ECO:0007669"/>
    <property type="project" value="TreeGrafter"/>
</dbReference>
<keyword evidence="6" id="KW-1015">Disulfide bond</keyword>
<dbReference type="InterPro" id="IPR036846">
    <property type="entry name" value="GM2-AP_sf"/>
</dbReference>
<dbReference type="PANTHER" id="PTHR22897:SF8">
    <property type="entry name" value="SULFHYDRYL OXIDASE"/>
    <property type="match status" value="1"/>
</dbReference>
<dbReference type="Proteomes" id="UP000663866">
    <property type="component" value="Unassembled WGS sequence"/>
</dbReference>
<evidence type="ECO:0000256" key="7">
    <source>
        <dbReference type="RuleBase" id="RU371123"/>
    </source>
</evidence>
<evidence type="ECO:0000256" key="4">
    <source>
        <dbReference type="ARBA" id="ARBA00022827"/>
    </source>
</evidence>
<dbReference type="EMBL" id="CAJOBJ010001948">
    <property type="protein sequence ID" value="CAF3904116.1"/>
    <property type="molecule type" value="Genomic_DNA"/>
</dbReference>
<dbReference type="PROSITE" id="PS51324">
    <property type="entry name" value="ERV_ALR"/>
    <property type="match status" value="1"/>
</dbReference>
<evidence type="ECO:0000313" key="13">
    <source>
        <dbReference type="EMBL" id="CAF4118476.1"/>
    </source>
</evidence>
<dbReference type="InterPro" id="IPR017905">
    <property type="entry name" value="ERV/ALR_sulphydryl_oxidase"/>
</dbReference>
<dbReference type="AlphaFoldDB" id="A0A816C7U2"/>
<comment type="caution">
    <text evidence="10">The sequence shown here is derived from an EMBL/GenBank/DDBJ whole genome shotgun (WGS) entry which is preliminary data.</text>
</comment>
<comment type="cofactor">
    <cofactor evidence="1 7">
        <name>FAD</name>
        <dbReference type="ChEBI" id="CHEBI:57692"/>
    </cofactor>
</comment>
<proteinExistence type="predicted"/>
<evidence type="ECO:0000256" key="3">
    <source>
        <dbReference type="ARBA" id="ARBA00022729"/>
    </source>
</evidence>
<feature type="transmembrane region" description="Helical" evidence="7">
    <location>
        <begin position="724"/>
        <end position="740"/>
    </location>
</feature>
<dbReference type="GO" id="GO:0006457">
    <property type="term" value="P:protein folding"/>
    <property type="evidence" value="ECO:0007669"/>
    <property type="project" value="TreeGrafter"/>
</dbReference>
<name>A0A816C7U2_9BILA</name>
<dbReference type="EC" id="1.8.3.2" evidence="7"/>
<dbReference type="InterPro" id="IPR039798">
    <property type="entry name" value="Sulfhydryl_oxidase"/>
</dbReference>
<dbReference type="GO" id="GO:0016971">
    <property type="term" value="F:flavin-dependent sulfhydryl oxidase activity"/>
    <property type="evidence" value="ECO:0007669"/>
    <property type="project" value="InterPro"/>
</dbReference>
<evidence type="ECO:0000256" key="6">
    <source>
        <dbReference type="ARBA" id="ARBA00023157"/>
    </source>
</evidence>
<evidence type="ECO:0000259" key="9">
    <source>
        <dbReference type="PROSITE" id="PS51324"/>
    </source>
</evidence>
<reference evidence="10" key="1">
    <citation type="submission" date="2021-02" db="EMBL/GenBank/DDBJ databases">
        <authorList>
            <person name="Nowell W R."/>
        </authorList>
    </citation>
    <scope>NUCLEOTIDE SEQUENCE</scope>
</reference>
<keyword evidence="4 7" id="KW-0274">FAD</keyword>
<dbReference type="Gene3D" id="1.20.120.1960">
    <property type="entry name" value="QSOX sulfhydryl oxidase domain"/>
    <property type="match status" value="1"/>
</dbReference>
<feature type="signal peptide" evidence="8">
    <location>
        <begin position="1"/>
        <end position="19"/>
    </location>
</feature>
<evidence type="ECO:0000256" key="5">
    <source>
        <dbReference type="ARBA" id="ARBA00023002"/>
    </source>
</evidence>
<evidence type="ECO:0000256" key="8">
    <source>
        <dbReference type="SAM" id="SignalP"/>
    </source>
</evidence>
<dbReference type="SUPFAM" id="SSF52833">
    <property type="entry name" value="Thioredoxin-like"/>
    <property type="match status" value="1"/>
</dbReference>
<gene>
    <name evidence="12" type="ORF">BYL167_LOCUS9767</name>
    <name evidence="11" type="ORF">GIL414_LOCUS6712</name>
    <name evidence="10" type="ORF">KQP761_LOCUS24525</name>
    <name evidence="13" type="ORF">OVN521_LOCUS21838</name>
    <name evidence="14" type="ORF">UXM345_LOCUS25309</name>
</gene>
<keyword evidence="2 7" id="KW-0285">Flavoprotein</keyword>